<feature type="compositionally biased region" description="Low complexity" evidence="1">
    <location>
        <begin position="321"/>
        <end position="336"/>
    </location>
</feature>
<evidence type="ECO:0000256" key="3">
    <source>
        <dbReference type="SAM" id="SignalP"/>
    </source>
</evidence>
<dbReference type="Proteomes" id="UP000193560">
    <property type="component" value="Unassembled WGS sequence"/>
</dbReference>
<accession>A0A1X2IDS9</accession>
<keyword evidence="2" id="KW-1133">Transmembrane helix</keyword>
<feature type="non-terminal residue" evidence="4">
    <location>
        <position position="438"/>
    </location>
</feature>
<feature type="chain" id="PRO_5012123236" description="Mid2 domain-containing protein" evidence="3">
    <location>
        <begin position="18"/>
        <end position="438"/>
    </location>
</feature>
<reference evidence="4 5" key="1">
    <citation type="submission" date="2016-07" db="EMBL/GenBank/DDBJ databases">
        <title>Pervasive Adenine N6-methylation of Active Genes in Fungi.</title>
        <authorList>
            <consortium name="DOE Joint Genome Institute"/>
            <person name="Mondo S.J."/>
            <person name="Dannebaum R.O."/>
            <person name="Kuo R.C."/>
            <person name="Labutti K."/>
            <person name="Haridas S."/>
            <person name="Kuo A."/>
            <person name="Salamov A."/>
            <person name="Ahrendt S.R."/>
            <person name="Lipzen A."/>
            <person name="Sullivan W."/>
            <person name="Andreopoulos W.B."/>
            <person name="Clum A."/>
            <person name="Lindquist E."/>
            <person name="Daum C."/>
            <person name="Ramamoorthy G.K."/>
            <person name="Gryganskyi A."/>
            <person name="Culley D."/>
            <person name="Magnuson J.K."/>
            <person name="James T.Y."/>
            <person name="O'Malley M.A."/>
            <person name="Stajich J.E."/>
            <person name="Spatafora J.W."/>
            <person name="Visel A."/>
            <person name="Grigoriev I.V."/>
        </authorList>
    </citation>
    <scope>NUCLEOTIDE SEQUENCE [LARGE SCALE GENOMIC DNA]</scope>
    <source>
        <strain evidence="4 5">NRRL 1336</strain>
    </source>
</reference>
<evidence type="ECO:0008006" key="6">
    <source>
        <dbReference type="Google" id="ProtNLM"/>
    </source>
</evidence>
<dbReference type="OrthoDB" id="5594955at2759"/>
<feature type="region of interest" description="Disordered" evidence="1">
    <location>
        <begin position="227"/>
        <end position="247"/>
    </location>
</feature>
<feature type="compositionally biased region" description="Acidic residues" evidence="1">
    <location>
        <begin position="398"/>
        <end position="411"/>
    </location>
</feature>
<evidence type="ECO:0000256" key="1">
    <source>
        <dbReference type="SAM" id="MobiDB-lite"/>
    </source>
</evidence>
<protein>
    <recommendedName>
        <fullName evidence="6">Mid2 domain-containing protein</fullName>
    </recommendedName>
</protein>
<comment type="caution">
    <text evidence="4">The sequence shown here is derived from an EMBL/GenBank/DDBJ whole genome shotgun (WGS) entry which is preliminary data.</text>
</comment>
<dbReference type="STRING" id="90262.A0A1X2IDS9"/>
<feature type="transmembrane region" description="Helical" evidence="2">
    <location>
        <begin position="191"/>
        <end position="217"/>
    </location>
</feature>
<keyword evidence="2" id="KW-0812">Transmembrane</keyword>
<evidence type="ECO:0000313" key="4">
    <source>
        <dbReference type="EMBL" id="ORZ13752.1"/>
    </source>
</evidence>
<feature type="compositionally biased region" description="Basic and acidic residues" evidence="1">
    <location>
        <begin position="227"/>
        <end position="241"/>
    </location>
</feature>
<feature type="region of interest" description="Disordered" evidence="1">
    <location>
        <begin position="160"/>
        <end position="187"/>
    </location>
</feature>
<proteinExistence type="predicted"/>
<evidence type="ECO:0000256" key="2">
    <source>
        <dbReference type="SAM" id="Phobius"/>
    </source>
</evidence>
<feature type="region of interest" description="Disordered" evidence="1">
    <location>
        <begin position="382"/>
        <end position="420"/>
    </location>
</feature>
<dbReference type="AlphaFoldDB" id="A0A1X2IDS9"/>
<keyword evidence="3" id="KW-0732">Signal</keyword>
<feature type="compositionally biased region" description="Low complexity" evidence="1">
    <location>
        <begin position="170"/>
        <end position="187"/>
    </location>
</feature>
<gene>
    <name evidence="4" type="ORF">BCR42DRAFT_419012</name>
</gene>
<feature type="signal peptide" evidence="3">
    <location>
        <begin position="1"/>
        <end position="17"/>
    </location>
</feature>
<keyword evidence="2" id="KW-0472">Membrane</keyword>
<evidence type="ECO:0000313" key="5">
    <source>
        <dbReference type="Proteomes" id="UP000193560"/>
    </source>
</evidence>
<sequence length="438" mass="47792">MHWCYILLLYYLPFTLAHSTLDKRQAVASKACGDQNQTVGVCSPSSADTWYNNTYHELTWNYNNPVFNGFETLTFYLLQQNDSSSDYQQIKSFDVVHAVGVQVVLVDDSWYPSILPANSPNVTRTVFTYLIGSGVDLQQELDNSLSLYPRPSQFTMIQNSHNTTTTGADGSPSSSPSSTNQSSQNGSSSSLPAWAIAIIVIAAVAVVIAAIALAWLIRNMRRNRQRDHQPLNKTDMDHDEVLNNDNDNNNKTEMSQVGNAAAILGSTASTNNNNAINRNINHHIDTHDLSSSIHSSTPMMHGSVRGSPTVPSPTSIERSPSITTNTTSATAANSSSNMNPAALHLMQQQQQDAPSHQASSILSSTDALMIADTFRQFMRKPDWSDTISGTAGASGANLDDDNDDNETEEQNENGLATNSYSNNWRKKKVLLSRISNGG</sequence>
<keyword evidence="5" id="KW-1185">Reference proteome</keyword>
<name>A0A1X2IDS9_9FUNG</name>
<dbReference type="EMBL" id="MCGE01000016">
    <property type="protein sequence ID" value="ORZ13752.1"/>
    <property type="molecule type" value="Genomic_DNA"/>
</dbReference>
<feature type="region of interest" description="Disordered" evidence="1">
    <location>
        <begin position="295"/>
        <end position="336"/>
    </location>
</feature>
<organism evidence="4 5">
    <name type="scientific">Absidia repens</name>
    <dbReference type="NCBI Taxonomy" id="90262"/>
    <lineage>
        <taxon>Eukaryota</taxon>
        <taxon>Fungi</taxon>
        <taxon>Fungi incertae sedis</taxon>
        <taxon>Mucoromycota</taxon>
        <taxon>Mucoromycotina</taxon>
        <taxon>Mucoromycetes</taxon>
        <taxon>Mucorales</taxon>
        <taxon>Cunninghamellaceae</taxon>
        <taxon>Absidia</taxon>
    </lineage>
</organism>